<name>A0A7W5P899_9ACTN</name>
<dbReference type="RefSeq" id="WP_198423444.1">
    <property type="nucleotide sequence ID" value="NZ_JACHZG010000001.1"/>
</dbReference>
<keyword evidence="2" id="KW-1185">Reference proteome</keyword>
<evidence type="ECO:0000313" key="2">
    <source>
        <dbReference type="Proteomes" id="UP000565572"/>
    </source>
</evidence>
<comment type="caution">
    <text evidence="1">The sequence shown here is derived from an EMBL/GenBank/DDBJ whole genome shotgun (WGS) entry which is preliminary data.</text>
</comment>
<evidence type="ECO:0000313" key="1">
    <source>
        <dbReference type="EMBL" id="MBB3328414.1"/>
    </source>
</evidence>
<accession>A0A7W5P899</accession>
<gene>
    <name evidence="1" type="ORF">FHX39_003358</name>
</gene>
<protein>
    <submittedName>
        <fullName evidence="1">Uncharacterized protein YdeI (YjbR/CyaY-like superfamily)</fullName>
    </submittedName>
</protein>
<dbReference type="Pfam" id="PF13376">
    <property type="entry name" value="OmdA"/>
    <property type="match status" value="1"/>
</dbReference>
<sequence length="194" mass="21515">MAQTPRVELEQLEVTDLAELQAWLAEHHTSAPGVWLVTWKRSADPERHVAYEAVVRECLRVGWIDGQARGVDEGRSAIRLTPRRPGSGWARTNQQRVAELEAAGLMLPRGQAVVDEARSSGAWTLLDDAETLTEPPELAAALDTDPEARRQWDAFPRSPKRAALVWLGSAKRAATREKRVTEIVSRASQGLRTP</sequence>
<dbReference type="Proteomes" id="UP000565572">
    <property type="component" value="Unassembled WGS sequence"/>
</dbReference>
<proteinExistence type="predicted"/>
<dbReference type="AlphaFoldDB" id="A0A7W5P899"/>
<reference evidence="1 2" key="1">
    <citation type="submission" date="2020-08" db="EMBL/GenBank/DDBJ databases">
        <title>Sequencing the genomes of 1000 actinobacteria strains.</title>
        <authorList>
            <person name="Klenk H.-P."/>
        </authorList>
    </citation>
    <scope>NUCLEOTIDE SEQUENCE [LARGE SCALE GENOMIC DNA]</scope>
    <source>
        <strain evidence="1 2">DSM 11053</strain>
    </source>
</reference>
<dbReference type="EMBL" id="JACHZG010000001">
    <property type="protein sequence ID" value="MBB3328414.1"/>
    <property type="molecule type" value="Genomic_DNA"/>
</dbReference>
<organism evidence="1 2">
    <name type="scientific">Microlunatus antarcticus</name>
    <dbReference type="NCBI Taxonomy" id="53388"/>
    <lineage>
        <taxon>Bacteria</taxon>
        <taxon>Bacillati</taxon>
        <taxon>Actinomycetota</taxon>
        <taxon>Actinomycetes</taxon>
        <taxon>Propionibacteriales</taxon>
        <taxon>Propionibacteriaceae</taxon>
        <taxon>Microlunatus</taxon>
    </lineage>
</organism>